<dbReference type="InterPro" id="IPR000551">
    <property type="entry name" value="MerR-type_HTH_dom"/>
</dbReference>
<dbReference type="InterPro" id="IPR047057">
    <property type="entry name" value="MerR_fam"/>
</dbReference>
<reference evidence="6" key="1">
    <citation type="journal article" date="2019" name="Int. J. Syst. Evol. Microbiol.">
        <title>The Global Catalogue of Microorganisms (GCM) 10K type strain sequencing project: providing services to taxonomists for standard genome sequencing and annotation.</title>
        <authorList>
            <consortium name="The Broad Institute Genomics Platform"/>
            <consortium name="The Broad Institute Genome Sequencing Center for Infectious Disease"/>
            <person name="Wu L."/>
            <person name="Ma J."/>
        </authorList>
    </citation>
    <scope>NUCLEOTIDE SEQUENCE [LARGE SCALE GENOMIC DNA]</scope>
    <source>
        <strain evidence="6">JCM 17939</strain>
    </source>
</reference>
<evidence type="ECO:0000259" key="4">
    <source>
        <dbReference type="PROSITE" id="PS51819"/>
    </source>
</evidence>
<organism evidence="5 6">
    <name type="scientific">Actinoallomurus vinaceus</name>
    <dbReference type="NCBI Taxonomy" id="1080074"/>
    <lineage>
        <taxon>Bacteria</taxon>
        <taxon>Bacillati</taxon>
        <taxon>Actinomycetota</taxon>
        <taxon>Actinomycetes</taxon>
        <taxon>Streptosporangiales</taxon>
        <taxon>Thermomonosporaceae</taxon>
        <taxon>Actinoallomurus</taxon>
    </lineage>
</organism>
<keyword evidence="1" id="KW-0238">DNA-binding</keyword>
<dbReference type="SUPFAM" id="SSF46955">
    <property type="entry name" value="Putative DNA-binding domain"/>
    <property type="match status" value="1"/>
</dbReference>
<dbReference type="SMART" id="SM00422">
    <property type="entry name" value="HTH_MERR"/>
    <property type="match status" value="1"/>
</dbReference>
<dbReference type="InterPro" id="IPR029068">
    <property type="entry name" value="Glyas_Bleomycin-R_OHBP_Dase"/>
</dbReference>
<dbReference type="InterPro" id="IPR037523">
    <property type="entry name" value="VOC_core"/>
</dbReference>
<dbReference type="Gene3D" id="1.10.1660.10">
    <property type="match status" value="1"/>
</dbReference>
<feature type="domain" description="HTH merR-type" evidence="3">
    <location>
        <begin position="25"/>
        <end position="70"/>
    </location>
</feature>
<dbReference type="PROSITE" id="PS50937">
    <property type="entry name" value="HTH_MERR_2"/>
    <property type="match status" value="1"/>
</dbReference>
<comment type="caution">
    <text evidence="5">The sequence shown here is derived from an EMBL/GenBank/DDBJ whole genome shotgun (WGS) entry which is preliminary data.</text>
</comment>
<evidence type="ECO:0000259" key="3">
    <source>
        <dbReference type="PROSITE" id="PS50937"/>
    </source>
</evidence>
<name>A0ABP8UGB4_9ACTN</name>
<evidence type="ECO:0008006" key="7">
    <source>
        <dbReference type="Google" id="ProtNLM"/>
    </source>
</evidence>
<dbReference type="PANTHER" id="PTHR30204:SF97">
    <property type="entry name" value="MERR FAMILY REGULATORY PROTEIN"/>
    <property type="match status" value="1"/>
</dbReference>
<dbReference type="Proteomes" id="UP001501442">
    <property type="component" value="Unassembled WGS sequence"/>
</dbReference>
<dbReference type="PROSITE" id="PS00552">
    <property type="entry name" value="HTH_MERR_1"/>
    <property type="match status" value="1"/>
</dbReference>
<dbReference type="PROSITE" id="PS51819">
    <property type="entry name" value="VOC"/>
    <property type="match status" value="1"/>
</dbReference>
<feature type="region of interest" description="Disordered" evidence="2">
    <location>
        <begin position="222"/>
        <end position="249"/>
    </location>
</feature>
<evidence type="ECO:0000313" key="6">
    <source>
        <dbReference type="Proteomes" id="UP001501442"/>
    </source>
</evidence>
<dbReference type="SUPFAM" id="SSF54593">
    <property type="entry name" value="Glyoxalase/Bleomycin resistance protein/Dihydroxybiphenyl dioxygenase"/>
    <property type="match status" value="1"/>
</dbReference>
<evidence type="ECO:0000256" key="1">
    <source>
        <dbReference type="ARBA" id="ARBA00023125"/>
    </source>
</evidence>
<evidence type="ECO:0000313" key="5">
    <source>
        <dbReference type="EMBL" id="GAA4628565.1"/>
    </source>
</evidence>
<dbReference type="Pfam" id="PF00903">
    <property type="entry name" value="Glyoxalase"/>
    <property type="match status" value="1"/>
</dbReference>
<dbReference type="InterPro" id="IPR009061">
    <property type="entry name" value="DNA-bd_dom_put_sf"/>
</dbReference>
<proteinExistence type="predicted"/>
<dbReference type="PANTHER" id="PTHR30204">
    <property type="entry name" value="REDOX-CYCLING DRUG-SENSING TRANSCRIPTIONAL ACTIVATOR SOXR"/>
    <property type="match status" value="1"/>
</dbReference>
<feature type="domain" description="VOC" evidence="4">
    <location>
        <begin position="136"/>
        <end position="249"/>
    </location>
</feature>
<dbReference type="EMBL" id="BAABHK010000006">
    <property type="protein sequence ID" value="GAA4628565.1"/>
    <property type="molecule type" value="Genomic_DNA"/>
</dbReference>
<dbReference type="Pfam" id="PF00376">
    <property type="entry name" value="MerR"/>
    <property type="match status" value="1"/>
</dbReference>
<accession>A0ABP8UGB4</accession>
<keyword evidence="6" id="KW-1185">Reference proteome</keyword>
<dbReference type="InterPro" id="IPR004360">
    <property type="entry name" value="Glyas_Fos-R_dOase_dom"/>
</dbReference>
<protein>
    <recommendedName>
        <fullName evidence="7">MerR family transcriptional regulator</fullName>
    </recommendedName>
</protein>
<dbReference type="Gene3D" id="3.10.180.10">
    <property type="entry name" value="2,3-Dihydroxybiphenyl 1,2-Dioxygenase, domain 1"/>
    <property type="match status" value="1"/>
</dbReference>
<gene>
    <name evidence="5" type="ORF">GCM10023196_045440</name>
</gene>
<evidence type="ECO:0000256" key="2">
    <source>
        <dbReference type="SAM" id="MobiDB-lite"/>
    </source>
</evidence>
<sequence length="249" mass="28003">MVRLFLFSGCALDSRVARDSQNGRVLSIGSFSLVTGLSITALRHYDDVGLLRPAYVDPDTGYRRYRLDQVGEARLYATLRRLQVPVDAMRVVRERGVEVVLAEHRERLQARADSLAQLIETVEHHLEKGLLVKTRRIAQVTIVADDLPTSIAFYRDAFDASYHEEISSFQFGAYPDDDFFLLTVADPERHPWPGGRVKFGLLVDDIDAAHTRALTTGAVEIESPADKPWKPRSSTVQDPGGNHIDLYQR</sequence>